<evidence type="ECO:0000313" key="1">
    <source>
        <dbReference type="EMBL" id="CDG17516.1"/>
    </source>
</evidence>
<dbReference type="EMBL" id="FO704550">
    <property type="protein sequence ID" value="CDG17516.1"/>
    <property type="molecule type" value="Genomic_DNA"/>
</dbReference>
<reference evidence="2 4" key="2">
    <citation type="submission" date="2019-07" db="EMBL/GenBank/DDBJ databases">
        <title>Genomic Encyclopedia of Type Strains, Phase I: the one thousand microbial genomes (KMG-I) project.</title>
        <authorList>
            <person name="Kyrpides N."/>
        </authorList>
    </citation>
    <scope>NUCLEOTIDE SEQUENCE [LARGE SCALE GENOMIC DNA]</scope>
    <source>
        <strain evidence="2 4">DSM 17909</strain>
    </source>
</reference>
<evidence type="ECO:0000313" key="2">
    <source>
        <dbReference type="EMBL" id="TYP06519.1"/>
    </source>
</evidence>
<keyword evidence="4" id="KW-1185">Reference proteome</keyword>
<dbReference type="HOGENOM" id="CLU_1145913_0_0_6"/>
<dbReference type="SUPFAM" id="SSF52038">
    <property type="entry name" value="Barstar-related"/>
    <property type="match status" value="1"/>
</dbReference>
<dbReference type="Gene3D" id="3.30.370.10">
    <property type="entry name" value="Barstar-like"/>
    <property type="match status" value="1"/>
</dbReference>
<dbReference type="EMBL" id="VNHN01000026">
    <property type="protein sequence ID" value="TYP06519.1"/>
    <property type="molecule type" value="Genomic_DNA"/>
</dbReference>
<dbReference type="KEGG" id="xdo:XDD1_1817"/>
<reference evidence="1 3" key="1">
    <citation type="submission" date="2013-07" db="EMBL/GenBank/DDBJ databases">
        <authorList>
            <person name="Genoscope - CEA"/>
        </authorList>
    </citation>
    <scope>NUCLEOTIDE SEQUENCE [LARGE SCALE GENOMIC DNA]</scope>
    <source>
        <strain evidence="1">FRM16</strain>
        <strain evidence="3">FRM16 / DSM 17909</strain>
    </source>
</reference>
<evidence type="ECO:0000313" key="4">
    <source>
        <dbReference type="Proteomes" id="UP000324170"/>
    </source>
</evidence>
<protein>
    <submittedName>
        <fullName evidence="2">Barstar (Barnase inhibitor)</fullName>
    </submittedName>
</protein>
<dbReference type="Proteomes" id="UP000324170">
    <property type="component" value="Unassembled WGS sequence"/>
</dbReference>
<organism evidence="1 3">
    <name type="scientific">Xenorhabdus doucetiae</name>
    <dbReference type="NCBI Taxonomy" id="351671"/>
    <lineage>
        <taxon>Bacteria</taxon>
        <taxon>Pseudomonadati</taxon>
        <taxon>Pseudomonadota</taxon>
        <taxon>Gammaproteobacteria</taxon>
        <taxon>Enterobacterales</taxon>
        <taxon>Morganellaceae</taxon>
        <taxon>Xenorhabdus</taxon>
    </lineage>
</organism>
<gene>
    <name evidence="2" type="ORF">LY16_01871</name>
    <name evidence="1" type="ORF">XDD1_1817</name>
</gene>
<dbReference type="STRING" id="351671.XDD1_1817"/>
<proteinExistence type="predicted"/>
<evidence type="ECO:0000313" key="3">
    <source>
        <dbReference type="Proteomes" id="UP000032721"/>
    </source>
</evidence>
<name>A0A068QS90_9GAMM</name>
<dbReference type="OrthoDB" id="6446737at2"/>
<dbReference type="InterPro" id="IPR035905">
    <property type="entry name" value="Barstar-like_sf"/>
</dbReference>
<dbReference type="RefSeq" id="WP_045970303.1">
    <property type="nucleotide sequence ID" value="NZ_CAWMED010000001.1"/>
</dbReference>
<sequence length="231" mass="26976">MSSKYKIFNTSEELVLSFNKMVEFYDYNGTEGTHSFVFCGVDRKYLDLCKNESYSLQCEDFEGRLDFDFRINKFHAYENNLFLNLNISSGMYEVGALSLLEFQSEDEKRIWLDMKGSLKRKYISACYIKNGFPREIKNEKIIIEGKCIQDYYSFYCEFGYALFGSYGYIGNNLNAVCDLLNDLVGNNTNIIWNDSELSFKAIDNSLPEGYYQSSSEYILSLLEDYFNIELK</sequence>
<dbReference type="Proteomes" id="UP000032721">
    <property type="component" value="Chromosome"/>
</dbReference>
<accession>A0A068QS90</accession>
<dbReference type="AlphaFoldDB" id="A0A068QS90"/>